<dbReference type="AlphaFoldDB" id="A0A6G0WJW6"/>
<name>A0A6G0WJW6_9STRA</name>
<feature type="compositionally biased region" description="Low complexity" evidence="1">
    <location>
        <begin position="165"/>
        <end position="186"/>
    </location>
</feature>
<sequence>MSNDWDMDLDDDFNQDLLGRPFDVNNALDAMMFPVSPLSKAGQRTLKYAQRSLQHEYEKKKNRRRTLDIFLEQFDNHDTPGESLLDVDDEDEKILDQAPSSKKPRFSSFKSTMYPKRQSPTFLRMPQLPASRLVLPTKLKTPARITLKRSRPDEAKAPATKRFQPTTTSSLPTVSTVSSLKSPVKSRIPVRQVV</sequence>
<evidence type="ECO:0000313" key="3">
    <source>
        <dbReference type="Proteomes" id="UP000481153"/>
    </source>
</evidence>
<feature type="region of interest" description="Disordered" evidence="1">
    <location>
        <begin position="147"/>
        <end position="194"/>
    </location>
</feature>
<dbReference type="Proteomes" id="UP000481153">
    <property type="component" value="Unassembled WGS sequence"/>
</dbReference>
<evidence type="ECO:0000256" key="1">
    <source>
        <dbReference type="SAM" id="MobiDB-lite"/>
    </source>
</evidence>
<dbReference type="VEuPathDB" id="FungiDB:AeMF1_002538"/>
<organism evidence="2 3">
    <name type="scientific">Aphanomyces euteiches</name>
    <dbReference type="NCBI Taxonomy" id="100861"/>
    <lineage>
        <taxon>Eukaryota</taxon>
        <taxon>Sar</taxon>
        <taxon>Stramenopiles</taxon>
        <taxon>Oomycota</taxon>
        <taxon>Saprolegniomycetes</taxon>
        <taxon>Saprolegniales</taxon>
        <taxon>Verrucalvaceae</taxon>
        <taxon>Aphanomyces</taxon>
    </lineage>
</organism>
<gene>
    <name evidence="2" type="ORF">Ae201684_014355</name>
</gene>
<reference evidence="2 3" key="1">
    <citation type="submission" date="2019-07" db="EMBL/GenBank/DDBJ databases">
        <title>Genomics analysis of Aphanomyces spp. identifies a new class of oomycete effector associated with host adaptation.</title>
        <authorList>
            <person name="Gaulin E."/>
        </authorList>
    </citation>
    <scope>NUCLEOTIDE SEQUENCE [LARGE SCALE GENOMIC DNA]</scope>
    <source>
        <strain evidence="2 3">ATCC 201684</strain>
    </source>
</reference>
<protein>
    <submittedName>
        <fullName evidence="2">Uncharacterized protein</fullName>
    </submittedName>
</protein>
<evidence type="ECO:0000313" key="2">
    <source>
        <dbReference type="EMBL" id="KAF0727525.1"/>
    </source>
</evidence>
<comment type="caution">
    <text evidence="2">The sequence shown here is derived from an EMBL/GenBank/DDBJ whole genome shotgun (WGS) entry which is preliminary data.</text>
</comment>
<accession>A0A6G0WJW6</accession>
<proteinExistence type="predicted"/>
<keyword evidence="3" id="KW-1185">Reference proteome</keyword>
<dbReference type="EMBL" id="VJMJ01000193">
    <property type="protein sequence ID" value="KAF0727525.1"/>
    <property type="molecule type" value="Genomic_DNA"/>
</dbReference>